<evidence type="ECO:0000313" key="5">
    <source>
        <dbReference type="Proteomes" id="UP000001929"/>
    </source>
</evidence>
<dbReference type="InterPro" id="IPR050565">
    <property type="entry name" value="LYPA1-2/EST-like"/>
</dbReference>
<dbReference type="KEGG" id="rru:Rru_A2724"/>
<name>Q2RQS4_RHORT</name>
<dbReference type="EMBL" id="CP000230">
    <property type="protein sequence ID" value="ABC23521.1"/>
    <property type="molecule type" value="Genomic_DNA"/>
</dbReference>
<dbReference type="InterPro" id="IPR029058">
    <property type="entry name" value="AB_hydrolase_fold"/>
</dbReference>
<dbReference type="EnsemblBacteria" id="ABC23521">
    <property type="protein sequence ID" value="ABC23521"/>
    <property type="gene ID" value="Rru_A2724"/>
</dbReference>
<protein>
    <submittedName>
        <fullName evidence="4">Phospholipase/Carboxylesterase</fullName>
    </submittedName>
</protein>
<evidence type="ECO:0000313" key="4">
    <source>
        <dbReference type="EMBL" id="ABC23521.1"/>
    </source>
</evidence>
<dbReference type="SUPFAM" id="SSF53474">
    <property type="entry name" value="alpha/beta-Hydrolases"/>
    <property type="match status" value="1"/>
</dbReference>
<dbReference type="AlphaFoldDB" id="Q2RQS4"/>
<evidence type="ECO:0000256" key="2">
    <source>
        <dbReference type="ARBA" id="ARBA00022801"/>
    </source>
</evidence>
<dbReference type="PANTHER" id="PTHR10655:SF17">
    <property type="entry name" value="LYSOPHOSPHOLIPASE-LIKE PROTEIN 1"/>
    <property type="match status" value="1"/>
</dbReference>
<dbReference type="Proteomes" id="UP000001929">
    <property type="component" value="Chromosome"/>
</dbReference>
<dbReference type="STRING" id="269796.Rru_A2724"/>
<keyword evidence="2" id="KW-0378">Hydrolase</keyword>
<dbReference type="RefSeq" id="WP_011390534.1">
    <property type="nucleotide sequence ID" value="NC_007643.1"/>
</dbReference>
<dbReference type="eggNOG" id="COG0400">
    <property type="taxonomic scope" value="Bacteria"/>
</dbReference>
<dbReference type="PhylomeDB" id="Q2RQS4"/>
<proteinExistence type="inferred from homology"/>
<keyword evidence="5" id="KW-1185">Reference proteome</keyword>
<dbReference type="ESTHER" id="rhort-q2rqs4">
    <property type="family name" value="LYsophospholipase_carboxylesterase"/>
</dbReference>
<gene>
    <name evidence="4" type="ordered locus">Rru_A2724</name>
</gene>
<evidence type="ECO:0000259" key="3">
    <source>
        <dbReference type="Pfam" id="PF02230"/>
    </source>
</evidence>
<dbReference type="PATRIC" id="fig|269796.9.peg.2832"/>
<evidence type="ECO:0000256" key="1">
    <source>
        <dbReference type="ARBA" id="ARBA00006499"/>
    </source>
</evidence>
<dbReference type="Gene3D" id="3.40.50.1820">
    <property type="entry name" value="alpha/beta hydrolase"/>
    <property type="match status" value="1"/>
</dbReference>
<dbReference type="InterPro" id="IPR003140">
    <property type="entry name" value="PLipase/COase/thioEstase"/>
</dbReference>
<dbReference type="HOGENOM" id="CLU_049413_5_2_5"/>
<dbReference type="PANTHER" id="PTHR10655">
    <property type="entry name" value="LYSOPHOSPHOLIPASE-RELATED"/>
    <property type="match status" value="1"/>
</dbReference>
<sequence>MSVSVALPLDGPSVPPADGGPAGRLVVFLHGYGADGTDLISLAPIFAEHFPDAAFHAPHAPFPCEVMAGGRQWFSLAAVHDPALMTGDPAKMGAAFAALERDSRSVLPTLDATLDGLLDHYGLPADRLALVGFSQGTMMALLCAPRRAEPVAAVVGFSGSLLSPASLPTETRARPPVLLVHGDADDVVPVSRARQALPVLKAAGFNASLIEVPGLPHAIDDTGLDAAIALLERIWNA</sequence>
<comment type="similarity">
    <text evidence="1">Belongs to the AB hydrolase superfamily. AB hydrolase 2 family.</text>
</comment>
<reference evidence="4 5" key="1">
    <citation type="journal article" date="2011" name="Stand. Genomic Sci.">
        <title>Complete genome sequence of Rhodospirillum rubrum type strain (S1).</title>
        <authorList>
            <person name="Munk A.C."/>
            <person name="Copeland A."/>
            <person name="Lucas S."/>
            <person name="Lapidus A."/>
            <person name="Del Rio T.G."/>
            <person name="Barry K."/>
            <person name="Detter J.C."/>
            <person name="Hammon N."/>
            <person name="Israni S."/>
            <person name="Pitluck S."/>
            <person name="Brettin T."/>
            <person name="Bruce D."/>
            <person name="Han C."/>
            <person name="Tapia R."/>
            <person name="Gilna P."/>
            <person name="Schmutz J."/>
            <person name="Larimer F."/>
            <person name="Land M."/>
            <person name="Kyrpides N.C."/>
            <person name="Mavromatis K."/>
            <person name="Richardson P."/>
            <person name="Rohde M."/>
            <person name="Goker M."/>
            <person name="Klenk H.P."/>
            <person name="Zhang Y."/>
            <person name="Roberts G.P."/>
            <person name="Reslewic S."/>
            <person name="Schwartz D.C."/>
        </authorList>
    </citation>
    <scope>NUCLEOTIDE SEQUENCE [LARGE SCALE GENOMIC DNA]</scope>
    <source>
        <strain evidence="5">ATCC 11170 / ATH 1.1.1 / DSM 467 / LMG 4362 / NCIMB 8255 / S1</strain>
    </source>
</reference>
<organism evidence="4 5">
    <name type="scientific">Rhodospirillum rubrum (strain ATCC 11170 / ATH 1.1.1 / DSM 467 / LMG 4362 / NCIMB 8255 / S1)</name>
    <dbReference type="NCBI Taxonomy" id="269796"/>
    <lineage>
        <taxon>Bacteria</taxon>
        <taxon>Pseudomonadati</taxon>
        <taxon>Pseudomonadota</taxon>
        <taxon>Alphaproteobacteria</taxon>
        <taxon>Rhodospirillales</taxon>
        <taxon>Rhodospirillaceae</taxon>
        <taxon>Rhodospirillum</taxon>
    </lineage>
</organism>
<dbReference type="Pfam" id="PF02230">
    <property type="entry name" value="Abhydrolase_2"/>
    <property type="match status" value="1"/>
</dbReference>
<accession>Q2RQS4</accession>
<feature type="domain" description="Phospholipase/carboxylesterase/thioesterase" evidence="3">
    <location>
        <begin position="20"/>
        <end position="230"/>
    </location>
</feature>
<dbReference type="GO" id="GO:0016787">
    <property type="term" value="F:hydrolase activity"/>
    <property type="evidence" value="ECO:0007669"/>
    <property type="project" value="UniProtKB-KW"/>
</dbReference>